<keyword evidence="3" id="KW-1185">Reference proteome</keyword>
<dbReference type="InterPro" id="IPR008266">
    <property type="entry name" value="Tyr_kinase_AS"/>
</dbReference>
<dbReference type="SUPFAM" id="SSF56112">
    <property type="entry name" value="Protein kinase-like (PK-like)"/>
    <property type="match status" value="1"/>
</dbReference>
<dbReference type="SMART" id="SM00220">
    <property type="entry name" value="S_TKc"/>
    <property type="match status" value="1"/>
</dbReference>
<proteinExistence type="predicted"/>
<evidence type="ECO:0000259" key="1">
    <source>
        <dbReference type="PROSITE" id="PS50011"/>
    </source>
</evidence>
<evidence type="ECO:0000313" key="3">
    <source>
        <dbReference type="Proteomes" id="UP001215598"/>
    </source>
</evidence>
<dbReference type="Gene3D" id="1.10.510.10">
    <property type="entry name" value="Transferase(Phosphotransferase) domain 1"/>
    <property type="match status" value="1"/>
</dbReference>
<dbReference type="EMBL" id="JARKIB010000063">
    <property type="protein sequence ID" value="KAJ7751051.1"/>
    <property type="molecule type" value="Genomic_DNA"/>
</dbReference>
<dbReference type="InterPro" id="IPR011009">
    <property type="entry name" value="Kinase-like_dom_sf"/>
</dbReference>
<organism evidence="2 3">
    <name type="scientific">Mycena metata</name>
    <dbReference type="NCBI Taxonomy" id="1033252"/>
    <lineage>
        <taxon>Eukaryota</taxon>
        <taxon>Fungi</taxon>
        <taxon>Dikarya</taxon>
        <taxon>Basidiomycota</taxon>
        <taxon>Agaricomycotina</taxon>
        <taxon>Agaricomycetes</taxon>
        <taxon>Agaricomycetidae</taxon>
        <taxon>Agaricales</taxon>
        <taxon>Marasmiineae</taxon>
        <taxon>Mycenaceae</taxon>
        <taxon>Mycena</taxon>
    </lineage>
</organism>
<sequence>MSQTSNQDKIDAYNALSPAAREKEYGDHCTRVLAWINGSSGSDQRTCEDALCLVERVPPVMLGGESCKTKEMSKTELEFALPLRRVISVPDWMDDLVANVDFSAVPVSGTQRMRMLTVLSVDRVKPWGPDKVEKTVDDFHKSLILEPAAAIAGIMTGKVIEVAYAEQTEGSSTDLRVCDQAGALPNYIVAEDKRGRVWVNHEPGVLDLLAEGDFPSYNVEGASKPGAAIRICVQIYVQMHKFGTFYGKIFSPRGVVYVRRGSSADVLEFSRIYHNLDDDVRRTACLIIEANRNPKGHYGMSVPPAIRSISKIWPFRAISAWIHRQILQLLLRIQTSLGTPTVAVGRLEGHWTLYTALPRWPFLLDSPLIFSTPLAAGATGDVWLSHDKSHVIKLFMNRGAAEHEAHMLLKCQDRLGPAVATVRGLYSDERRFGVVMRYVGSQIGPFDHAPLEQRYQLLATLHKLHSCGIHHHDVRPANVMVDNSGFVTLIDFDRAEEVYGECKGCPDLEVISSLGLETSTSAADPEQETIPYM</sequence>
<comment type="caution">
    <text evidence="2">The sequence shown here is derived from an EMBL/GenBank/DDBJ whole genome shotgun (WGS) entry which is preliminary data.</text>
</comment>
<protein>
    <recommendedName>
        <fullName evidence="1">Protein kinase domain-containing protein</fullName>
    </recommendedName>
</protein>
<dbReference type="AlphaFoldDB" id="A0AAD7N9L1"/>
<dbReference type="Proteomes" id="UP001215598">
    <property type="component" value="Unassembled WGS sequence"/>
</dbReference>
<dbReference type="InterPro" id="IPR000719">
    <property type="entry name" value="Prot_kinase_dom"/>
</dbReference>
<dbReference type="GO" id="GO:0005524">
    <property type="term" value="F:ATP binding"/>
    <property type="evidence" value="ECO:0007669"/>
    <property type="project" value="InterPro"/>
</dbReference>
<reference evidence="2" key="1">
    <citation type="submission" date="2023-03" db="EMBL/GenBank/DDBJ databases">
        <title>Massive genome expansion in bonnet fungi (Mycena s.s.) driven by repeated elements and novel gene families across ecological guilds.</title>
        <authorList>
            <consortium name="Lawrence Berkeley National Laboratory"/>
            <person name="Harder C.B."/>
            <person name="Miyauchi S."/>
            <person name="Viragh M."/>
            <person name="Kuo A."/>
            <person name="Thoen E."/>
            <person name="Andreopoulos B."/>
            <person name="Lu D."/>
            <person name="Skrede I."/>
            <person name="Drula E."/>
            <person name="Henrissat B."/>
            <person name="Morin E."/>
            <person name="Kohler A."/>
            <person name="Barry K."/>
            <person name="LaButti K."/>
            <person name="Morin E."/>
            <person name="Salamov A."/>
            <person name="Lipzen A."/>
            <person name="Mereny Z."/>
            <person name="Hegedus B."/>
            <person name="Baldrian P."/>
            <person name="Stursova M."/>
            <person name="Weitz H."/>
            <person name="Taylor A."/>
            <person name="Grigoriev I.V."/>
            <person name="Nagy L.G."/>
            <person name="Martin F."/>
            <person name="Kauserud H."/>
        </authorList>
    </citation>
    <scope>NUCLEOTIDE SEQUENCE</scope>
    <source>
        <strain evidence="2">CBHHK182m</strain>
    </source>
</reference>
<dbReference type="GO" id="GO:0004672">
    <property type="term" value="F:protein kinase activity"/>
    <property type="evidence" value="ECO:0007669"/>
    <property type="project" value="InterPro"/>
</dbReference>
<dbReference type="PROSITE" id="PS00109">
    <property type="entry name" value="PROTEIN_KINASE_TYR"/>
    <property type="match status" value="1"/>
</dbReference>
<dbReference type="PROSITE" id="PS50011">
    <property type="entry name" value="PROTEIN_KINASE_DOM"/>
    <property type="match status" value="1"/>
</dbReference>
<evidence type="ECO:0000313" key="2">
    <source>
        <dbReference type="EMBL" id="KAJ7751051.1"/>
    </source>
</evidence>
<gene>
    <name evidence="2" type="ORF">B0H16DRAFT_837508</name>
</gene>
<feature type="domain" description="Protein kinase" evidence="1">
    <location>
        <begin position="368"/>
        <end position="533"/>
    </location>
</feature>
<dbReference type="Pfam" id="PF00069">
    <property type="entry name" value="Pkinase"/>
    <property type="match status" value="1"/>
</dbReference>
<name>A0AAD7N9L1_9AGAR</name>
<accession>A0AAD7N9L1</accession>